<evidence type="ECO:0000313" key="2">
    <source>
        <dbReference type="EMBL" id="PYH77997.1"/>
    </source>
</evidence>
<evidence type="ECO:0000313" key="3">
    <source>
        <dbReference type="Proteomes" id="UP000248340"/>
    </source>
</evidence>
<feature type="region of interest" description="Disordered" evidence="1">
    <location>
        <begin position="49"/>
        <end position="84"/>
    </location>
</feature>
<feature type="compositionally biased region" description="Polar residues" evidence="1">
    <location>
        <begin position="49"/>
        <end position="68"/>
    </location>
</feature>
<dbReference type="Proteomes" id="UP000248340">
    <property type="component" value="Unassembled WGS sequence"/>
</dbReference>
<dbReference type="VEuPathDB" id="FungiDB:BO82DRAFT_169267"/>
<dbReference type="RefSeq" id="XP_025488197.1">
    <property type="nucleotide sequence ID" value="XM_025630331.1"/>
</dbReference>
<proteinExistence type="predicted"/>
<name>A0A319C1C2_9EURO</name>
<accession>A0A319C1C2</accession>
<dbReference type="GeneID" id="37133072"/>
<dbReference type="AlphaFoldDB" id="A0A319C1C2"/>
<keyword evidence="3" id="KW-1185">Reference proteome</keyword>
<dbReference type="EMBL" id="KZ821734">
    <property type="protein sequence ID" value="PYH77997.1"/>
    <property type="molecule type" value="Genomic_DNA"/>
</dbReference>
<reference evidence="2 3" key="1">
    <citation type="submission" date="2016-12" db="EMBL/GenBank/DDBJ databases">
        <title>The genomes of Aspergillus section Nigri reveals drivers in fungal speciation.</title>
        <authorList>
            <consortium name="DOE Joint Genome Institute"/>
            <person name="Vesth T.C."/>
            <person name="Nybo J."/>
            <person name="Theobald S."/>
            <person name="Brandl J."/>
            <person name="Frisvad J.C."/>
            <person name="Nielsen K.F."/>
            <person name="Lyhne E.K."/>
            <person name="Kogle M.E."/>
            <person name="Kuo A."/>
            <person name="Riley R."/>
            <person name="Clum A."/>
            <person name="Nolan M."/>
            <person name="Lipzen A."/>
            <person name="Salamov A."/>
            <person name="Henrissat B."/>
            <person name="Wiebenga A."/>
            <person name="De Vries R.P."/>
            <person name="Grigoriev I.V."/>
            <person name="Mortensen U.H."/>
            <person name="Andersen M.R."/>
            <person name="Baker S.E."/>
        </authorList>
    </citation>
    <scope>NUCLEOTIDE SEQUENCE [LARGE SCALE GENOMIC DNA]</scope>
    <source>
        <strain evidence="2 3">CBS 121591</strain>
    </source>
</reference>
<protein>
    <submittedName>
        <fullName evidence="2">Uncharacterized protein</fullName>
    </submittedName>
</protein>
<gene>
    <name evidence="2" type="ORF">BO82DRAFT_169267</name>
</gene>
<organism evidence="2 3">
    <name type="scientific">Aspergillus uvarum CBS 121591</name>
    <dbReference type="NCBI Taxonomy" id="1448315"/>
    <lineage>
        <taxon>Eukaryota</taxon>
        <taxon>Fungi</taxon>
        <taxon>Dikarya</taxon>
        <taxon>Ascomycota</taxon>
        <taxon>Pezizomycotina</taxon>
        <taxon>Eurotiomycetes</taxon>
        <taxon>Eurotiomycetidae</taxon>
        <taxon>Eurotiales</taxon>
        <taxon>Aspergillaceae</taxon>
        <taxon>Aspergillus</taxon>
        <taxon>Aspergillus subgen. Circumdati</taxon>
    </lineage>
</organism>
<feature type="compositionally biased region" description="Low complexity" evidence="1">
    <location>
        <begin position="69"/>
        <end position="84"/>
    </location>
</feature>
<sequence length="84" mass="9017">MPNLSWVLVGHAASDVSCVLPMMNLVSEDTWESILIALKSIVPCTIQYNHQSGSESQPGQGLNLISNNRRPSASRPQPASAPSM</sequence>
<evidence type="ECO:0000256" key="1">
    <source>
        <dbReference type="SAM" id="MobiDB-lite"/>
    </source>
</evidence>